<dbReference type="InterPro" id="IPR050237">
    <property type="entry name" value="ATP-dep_AMP-bd_enzyme"/>
</dbReference>
<evidence type="ECO:0000256" key="6">
    <source>
        <dbReference type="ARBA" id="ARBA00022741"/>
    </source>
</evidence>
<dbReference type="InterPro" id="IPR025110">
    <property type="entry name" value="AMP-bd_C"/>
</dbReference>
<name>A0A3N0UWI0_9GAMM</name>
<evidence type="ECO:0000256" key="10">
    <source>
        <dbReference type="ARBA" id="ARBA00023098"/>
    </source>
</evidence>
<sequence length="557" mass="61874">MEKIWLARYPADVPAEIDPDRYSSLMELFENSMARNAERPAFINMGETMTFRQLDERSRAFAAYLQHQLKLQKGDRVALMMPNLLQYPVALFGVLRAGMVVVNVNPLYTPRELEHQLNDSGASAMVIVSNFAHTLEKVVFNTPVKHVILTRMGDQLSAAKGTLVNFVVKYVKRLVPKYHLPHAIAFRSVLLQGKQMPYVRPELDRGDLAFLQYTGGTSGVSKGAMLTHRNLLANLTQIRAAYGSLLHEGHDLVVTALPLYHIFALLVNCLLFIEMGSQNLLITNPRDIPGMVKELARHPFNVFSGVNTLFNALLNNADFHRLDFSTLHLSVGGGAPVQQPVAKRWEALTGNHLLEGYGLTESSPLVTGNPYDTQQYTGSVGLPIPSTEVRIVDEHGNDVALGEAGELWIRGPQVMKGYWNQPEETAAVLKDGWLATGDIVTSDSQGFLSIVDRKKDMILVSGFNVYPNEIEDVIVRHPDVVEAAAVGVPSEISGEAVKVFIVLRPGSALETEALITHCRRYLTGYKVPRLFEFRDELPKSSVGKILRRELRNETKAS</sequence>
<evidence type="ECO:0000256" key="8">
    <source>
        <dbReference type="ARBA" id="ARBA00022840"/>
    </source>
</evidence>
<organism evidence="18 20">
    <name type="scientific">Lonsdalea populi</name>
    <dbReference type="NCBI Taxonomy" id="1172565"/>
    <lineage>
        <taxon>Bacteria</taxon>
        <taxon>Pseudomonadati</taxon>
        <taxon>Pseudomonadota</taxon>
        <taxon>Gammaproteobacteria</taxon>
        <taxon>Enterobacterales</taxon>
        <taxon>Pectobacteriaceae</taxon>
        <taxon>Lonsdalea</taxon>
    </lineage>
</organism>
<keyword evidence="19" id="KW-1185">Reference proteome</keyword>
<reference evidence="17 19" key="1">
    <citation type="submission" date="2016-02" db="EMBL/GenBank/DDBJ databases">
        <title>Species-wide whole genome sequencing reveals diversity, host range in Lonsdalea quercina.</title>
        <authorList>
            <person name="Li Y."/>
        </authorList>
    </citation>
    <scope>NUCLEOTIDE SEQUENCE [LARGE SCALE GENOMIC DNA]</scope>
    <source>
        <strain evidence="17 19">CFCC 12721</strain>
    </source>
</reference>
<evidence type="ECO:0000256" key="13">
    <source>
        <dbReference type="ARBA" id="ARBA00039545"/>
    </source>
</evidence>
<feature type="domain" description="AMP-dependent synthetase/ligase" evidence="15">
    <location>
        <begin position="29"/>
        <end position="419"/>
    </location>
</feature>
<dbReference type="SUPFAM" id="SSF56801">
    <property type="entry name" value="Acetyl-CoA synthetase-like"/>
    <property type="match status" value="1"/>
</dbReference>
<dbReference type="Pfam" id="PF13193">
    <property type="entry name" value="AMP-binding_C"/>
    <property type="match status" value="1"/>
</dbReference>
<comment type="subcellular location">
    <subcellularLocation>
        <location evidence="2">Membrane</location>
        <topology evidence="2">Peripheral membrane protein</topology>
    </subcellularLocation>
</comment>
<dbReference type="InterPro" id="IPR000873">
    <property type="entry name" value="AMP-dep_synth/lig_dom"/>
</dbReference>
<keyword evidence="6" id="KW-0547">Nucleotide-binding</keyword>
<evidence type="ECO:0000256" key="2">
    <source>
        <dbReference type="ARBA" id="ARBA00004170"/>
    </source>
</evidence>
<gene>
    <name evidence="18" type="primary">fadD</name>
    <name evidence="17" type="ORF">AU492_06395</name>
    <name evidence="18" type="ORF">EC392_01650</name>
</gene>
<comment type="cofactor">
    <cofactor evidence="1">
        <name>Mg(2+)</name>
        <dbReference type="ChEBI" id="CHEBI:18420"/>
    </cofactor>
</comment>
<dbReference type="FunFam" id="3.30.300.30:FF:000006">
    <property type="entry name" value="Long-chain-fatty-acid--CoA ligase FadD"/>
    <property type="match status" value="1"/>
</dbReference>
<evidence type="ECO:0000256" key="5">
    <source>
        <dbReference type="ARBA" id="ARBA00022598"/>
    </source>
</evidence>
<dbReference type="InterPro" id="IPR045851">
    <property type="entry name" value="AMP-bd_C_sf"/>
</dbReference>
<dbReference type="PANTHER" id="PTHR43767:SF8">
    <property type="entry name" value="LONG-CHAIN-FATTY-ACID--COA LIGASE"/>
    <property type="match status" value="1"/>
</dbReference>
<evidence type="ECO:0000256" key="7">
    <source>
        <dbReference type="ARBA" id="ARBA00022832"/>
    </source>
</evidence>
<dbReference type="EMBL" id="RJUJ01000001">
    <property type="protein sequence ID" value="ROH84872.1"/>
    <property type="molecule type" value="Genomic_DNA"/>
</dbReference>
<keyword evidence="9" id="KW-0460">Magnesium</keyword>
<proteinExistence type="inferred from homology"/>
<evidence type="ECO:0000313" key="19">
    <source>
        <dbReference type="Proteomes" id="UP000250186"/>
    </source>
</evidence>
<evidence type="ECO:0000256" key="9">
    <source>
        <dbReference type="ARBA" id="ARBA00022842"/>
    </source>
</evidence>
<evidence type="ECO:0000256" key="3">
    <source>
        <dbReference type="ARBA" id="ARBA00005005"/>
    </source>
</evidence>
<dbReference type="Gene3D" id="3.40.50.12780">
    <property type="entry name" value="N-terminal domain of ligase-like"/>
    <property type="match status" value="1"/>
</dbReference>
<evidence type="ECO:0000256" key="4">
    <source>
        <dbReference type="ARBA" id="ARBA00006432"/>
    </source>
</evidence>
<dbReference type="Proteomes" id="UP000250186">
    <property type="component" value="Unassembled WGS sequence"/>
</dbReference>
<evidence type="ECO:0000313" key="17">
    <source>
        <dbReference type="EMBL" id="RAT35402.1"/>
    </source>
</evidence>
<comment type="caution">
    <text evidence="18">The sequence shown here is derived from an EMBL/GenBank/DDBJ whole genome shotgun (WGS) entry which is preliminary data.</text>
</comment>
<dbReference type="GO" id="GO:0004467">
    <property type="term" value="F:long-chain fatty acid-CoA ligase activity"/>
    <property type="evidence" value="ECO:0007669"/>
    <property type="project" value="UniProtKB-EC"/>
</dbReference>
<keyword evidence="5 18" id="KW-0436">Ligase</keyword>
<evidence type="ECO:0000313" key="18">
    <source>
        <dbReference type="EMBL" id="ROH84872.1"/>
    </source>
</evidence>
<dbReference type="GO" id="GO:0005524">
    <property type="term" value="F:ATP binding"/>
    <property type="evidence" value="ECO:0007669"/>
    <property type="project" value="UniProtKB-KW"/>
</dbReference>
<keyword evidence="11" id="KW-0472">Membrane</keyword>
<accession>A0A3N0UWI0</accession>
<feature type="domain" description="AMP-binding enzyme C-terminal" evidence="16">
    <location>
        <begin position="469"/>
        <end position="544"/>
    </location>
</feature>
<reference evidence="18 20" key="2">
    <citation type="submission" date="2018-10" db="EMBL/GenBank/DDBJ databases">
        <title>New species genome.</title>
        <authorList>
            <person name="Li Y."/>
        </authorList>
    </citation>
    <scope>NUCLEOTIDE SEQUENCE [LARGE SCALE GENOMIC DNA]</scope>
    <source>
        <strain evidence="18 20">L6_4B</strain>
    </source>
</reference>
<dbReference type="PANTHER" id="PTHR43767">
    <property type="entry name" value="LONG-CHAIN-FATTY-ACID--COA LIGASE"/>
    <property type="match status" value="1"/>
</dbReference>
<dbReference type="Proteomes" id="UP000274511">
    <property type="component" value="Unassembled WGS sequence"/>
</dbReference>
<dbReference type="EC" id="6.2.1.3" evidence="12"/>
<dbReference type="InterPro" id="IPR020845">
    <property type="entry name" value="AMP-binding_CS"/>
</dbReference>
<dbReference type="InterPro" id="IPR042099">
    <property type="entry name" value="ANL_N_sf"/>
</dbReference>
<evidence type="ECO:0000259" key="15">
    <source>
        <dbReference type="Pfam" id="PF00501"/>
    </source>
</evidence>
<evidence type="ECO:0000256" key="1">
    <source>
        <dbReference type="ARBA" id="ARBA00001946"/>
    </source>
</evidence>
<dbReference type="EMBL" id="LUSW01000011">
    <property type="protein sequence ID" value="RAT35402.1"/>
    <property type="molecule type" value="Genomic_DNA"/>
</dbReference>
<dbReference type="Pfam" id="PF00501">
    <property type="entry name" value="AMP-binding"/>
    <property type="match status" value="1"/>
</dbReference>
<keyword evidence="7" id="KW-0276">Fatty acid metabolism</keyword>
<keyword evidence="8" id="KW-0067">ATP-binding</keyword>
<comment type="similarity">
    <text evidence="4">Belongs to the ATP-dependent AMP-binding enzyme family.</text>
</comment>
<dbReference type="OrthoDB" id="9803968at2"/>
<dbReference type="NCBIfam" id="NF006523">
    <property type="entry name" value="PRK08974.1"/>
    <property type="match status" value="1"/>
</dbReference>
<evidence type="ECO:0000313" key="20">
    <source>
        <dbReference type="Proteomes" id="UP000274511"/>
    </source>
</evidence>
<dbReference type="Gene3D" id="3.30.300.30">
    <property type="match status" value="1"/>
</dbReference>
<comment type="pathway">
    <text evidence="3">Lipid metabolism; fatty acid beta-oxidation.</text>
</comment>
<dbReference type="GO" id="GO:0016020">
    <property type="term" value="C:membrane"/>
    <property type="evidence" value="ECO:0007669"/>
    <property type="project" value="UniProtKB-SubCell"/>
</dbReference>
<dbReference type="AlphaFoldDB" id="A0A3N0UWI0"/>
<dbReference type="PROSITE" id="PS00455">
    <property type="entry name" value="AMP_BINDING"/>
    <property type="match status" value="1"/>
</dbReference>
<dbReference type="FunFam" id="3.40.50.12780:FF:000003">
    <property type="entry name" value="Long-chain-fatty-acid--CoA ligase FadD"/>
    <property type="match status" value="1"/>
</dbReference>
<evidence type="ECO:0000256" key="12">
    <source>
        <dbReference type="ARBA" id="ARBA00026121"/>
    </source>
</evidence>
<keyword evidence="10" id="KW-0443">Lipid metabolism</keyword>
<dbReference type="STRING" id="1172565.AU508_09910"/>
<dbReference type="CDD" id="cd05936">
    <property type="entry name" value="FC-FACS_FadD_like"/>
    <property type="match status" value="1"/>
</dbReference>
<evidence type="ECO:0000256" key="11">
    <source>
        <dbReference type="ARBA" id="ARBA00023136"/>
    </source>
</evidence>
<evidence type="ECO:0000259" key="16">
    <source>
        <dbReference type="Pfam" id="PF13193"/>
    </source>
</evidence>
<protein>
    <recommendedName>
        <fullName evidence="13">Long-chain-fatty-acid--CoA ligase</fullName>
        <ecNumber evidence="12">6.2.1.3</ecNumber>
    </recommendedName>
    <alternativeName>
        <fullName evidence="14">Long-chain acyl-CoA synthetase</fullName>
    </alternativeName>
</protein>
<dbReference type="RefSeq" id="WP_112092146.1">
    <property type="nucleotide sequence ID" value="NZ_LUSR01000015.1"/>
</dbReference>
<evidence type="ECO:0000256" key="14">
    <source>
        <dbReference type="ARBA" id="ARBA00042773"/>
    </source>
</evidence>